<dbReference type="KEGG" id="fmr:Fuma_05954"/>
<protein>
    <submittedName>
        <fullName evidence="5">Multidrug resistance protein MdtN</fullName>
    </submittedName>
</protein>
<dbReference type="STRING" id="1891926.Fuma_05954"/>
<dbReference type="AlphaFoldDB" id="A0A1P8WQE9"/>
<accession>A0A1P8WQE9</accession>
<dbReference type="PANTHER" id="PTHR30469:SF15">
    <property type="entry name" value="HLYD FAMILY OF SECRETION PROTEINS"/>
    <property type="match status" value="1"/>
</dbReference>
<dbReference type="Pfam" id="PF25881">
    <property type="entry name" value="HH_YBHG"/>
    <property type="match status" value="1"/>
</dbReference>
<feature type="domain" description="YbhG-like alpha-helical hairpin" evidence="3">
    <location>
        <begin position="102"/>
        <end position="231"/>
    </location>
</feature>
<dbReference type="GO" id="GO:1990281">
    <property type="term" value="C:efflux pump complex"/>
    <property type="evidence" value="ECO:0007669"/>
    <property type="project" value="TreeGrafter"/>
</dbReference>
<reference evidence="5 6" key="1">
    <citation type="journal article" date="2016" name="Front. Microbiol.">
        <title>Fuerstia marisgermanicae gen. nov., sp. nov., an Unusual Member of the Phylum Planctomycetes from the German Wadden Sea.</title>
        <authorList>
            <person name="Kohn T."/>
            <person name="Heuer A."/>
            <person name="Jogler M."/>
            <person name="Vollmers J."/>
            <person name="Boedeker C."/>
            <person name="Bunk B."/>
            <person name="Rast P."/>
            <person name="Borchert D."/>
            <person name="Glockner I."/>
            <person name="Freese H.M."/>
            <person name="Klenk H.P."/>
            <person name="Overmann J."/>
            <person name="Kaster A.K."/>
            <person name="Rohde M."/>
            <person name="Wiegand S."/>
            <person name="Jogler C."/>
        </authorList>
    </citation>
    <scope>NUCLEOTIDE SEQUENCE [LARGE SCALE GENOMIC DNA]</scope>
    <source>
        <strain evidence="5 6">NH11</strain>
    </source>
</reference>
<dbReference type="RefSeq" id="WP_077027329.1">
    <property type="nucleotide sequence ID" value="NZ_CP017641.1"/>
</dbReference>
<dbReference type="NCBIfam" id="TIGR01730">
    <property type="entry name" value="RND_mfp"/>
    <property type="match status" value="1"/>
</dbReference>
<evidence type="ECO:0000256" key="1">
    <source>
        <dbReference type="ARBA" id="ARBA00009477"/>
    </source>
</evidence>
<dbReference type="InterPro" id="IPR006143">
    <property type="entry name" value="RND_pump_MFP"/>
</dbReference>
<evidence type="ECO:0000259" key="3">
    <source>
        <dbReference type="Pfam" id="PF25881"/>
    </source>
</evidence>
<dbReference type="Gene3D" id="1.10.287.470">
    <property type="entry name" value="Helix hairpin bin"/>
    <property type="match status" value="2"/>
</dbReference>
<comment type="similarity">
    <text evidence="1">Belongs to the membrane fusion protein (MFP) (TC 8.A.1) family.</text>
</comment>
<dbReference type="Proteomes" id="UP000187735">
    <property type="component" value="Chromosome"/>
</dbReference>
<organism evidence="5 6">
    <name type="scientific">Fuerstiella marisgermanici</name>
    <dbReference type="NCBI Taxonomy" id="1891926"/>
    <lineage>
        <taxon>Bacteria</taxon>
        <taxon>Pseudomonadati</taxon>
        <taxon>Planctomycetota</taxon>
        <taxon>Planctomycetia</taxon>
        <taxon>Planctomycetales</taxon>
        <taxon>Planctomycetaceae</taxon>
        <taxon>Fuerstiella</taxon>
    </lineage>
</organism>
<sequence precursor="true">MKLTATFLTLFAAVGLAGAWLGSPGGFTADEPDAELSEFKEAMPVETLVLEAATSITRDRQFTGTLVAARRTRLAFERPARLESVNVDDGDYVQNGQVLATIDQRQLQNQLIQLQASRSQQAAVLAELKAGPRQETIAAARAELAAIAADADLQKATLNRVEDLFQREATSAQAIDEARLAWQAAAAQKDAAARKLDELEAGTRTEKVAAQEALVAGIDSQLEQLQLDISDSQLMAPFAGTIVKRMADEGDFLNPQQPVFELIESDQLEARVGVPTALLDQLTKTDYVVLAAGTANFTGKVKQIVPQVDVQTRTQTVVIAVDDAHPDHLADGQLVRMAVTEKRAIDGFRVPLTSLASASRGLWSIYVVEQQDGFSDDVGILKARSVEVLHTDADFAIVRGTVYEGERIVAAGVHRVVPGQKVRVENQPEERPRS</sequence>
<keyword evidence="6" id="KW-1185">Reference proteome</keyword>
<name>A0A1P8WQE9_9PLAN</name>
<feature type="chain" id="PRO_5012185086" evidence="2">
    <location>
        <begin position="30"/>
        <end position="434"/>
    </location>
</feature>
<dbReference type="PANTHER" id="PTHR30469">
    <property type="entry name" value="MULTIDRUG RESISTANCE PROTEIN MDTA"/>
    <property type="match status" value="1"/>
</dbReference>
<dbReference type="InterPro" id="IPR059052">
    <property type="entry name" value="HH_YbhG-like"/>
</dbReference>
<dbReference type="OrthoDB" id="266524at2"/>
<gene>
    <name evidence="5" type="primary">mdtN_3</name>
    <name evidence="5" type="ORF">Fuma_05954</name>
</gene>
<feature type="signal peptide" evidence="2">
    <location>
        <begin position="1"/>
        <end position="29"/>
    </location>
</feature>
<keyword evidence="2" id="KW-0732">Signal</keyword>
<evidence type="ECO:0000256" key="2">
    <source>
        <dbReference type="SAM" id="SignalP"/>
    </source>
</evidence>
<dbReference type="SUPFAM" id="SSF111369">
    <property type="entry name" value="HlyD-like secretion proteins"/>
    <property type="match status" value="2"/>
</dbReference>
<dbReference type="InterPro" id="IPR058792">
    <property type="entry name" value="Beta-barrel_RND_2"/>
</dbReference>
<dbReference type="EMBL" id="CP017641">
    <property type="protein sequence ID" value="APZ96286.1"/>
    <property type="molecule type" value="Genomic_DNA"/>
</dbReference>
<dbReference type="Gene3D" id="2.40.420.20">
    <property type="match status" value="1"/>
</dbReference>
<dbReference type="GO" id="GO:0015562">
    <property type="term" value="F:efflux transmembrane transporter activity"/>
    <property type="evidence" value="ECO:0007669"/>
    <property type="project" value="TreeGrafter"/>
</dbReference>
<evidence type="ECO:0000313" key="6">
    <source>
        <dbReference type="Proteomes" id="UP000187735"/>
    </source>
</evidence>
<dbReference type="Pfam" id="PF25954">
    <property type="entry name" value="Beta-barrel_RND_2"/>
    <property type="match status" value="1"/>
</dbReference>
<dbReference type="Gene3D" id="2.40.30.170">
    <property type="match status" value="1"/>
</dbReference>
<proteinExistence type="inferred from homology"/>
<evidence type="ECO:0000259" key="4">
    <source>
        <dbReference type="Pfam" id="PF25954"/>
    </source>
</evidence>
<evidence type="ECO:0000313" key="5">
    <source>
        <dbReference type="EMBL" id="APZ96286.1"/>
    </source>
</evidence>
<dbReference type="Gene3D" id="2.40.50.100">
    <property type="match status" value="2"/>
</dbReference>
<feature type="domain" description="CusB-like beta-barrel" evidence="4">
    <location>
        <begin position="276"/>
        <end position="340"/>
    </location>
</feature>